<evidence type="ECO:0000256" key="1">
    <source>
        <dbReference type="SAM" id="MobiDB-lite"/>
    </source>
</evidence>
<feature type="compositionally biased region" description="Polar residues" evidence="1">
    <location>
        <begin position="68"/>
        <end position="84"/>
    </location>
</feature>
<accession>A0A4C2AD62</accession>
<name>A0A4C2AD62_EUMVA</name>
<organism evidence="2 3">
    <name type="scientific">Eumeta variegata</name>
    <name type="common">Bagworm moth</name>
    <name type="synonym">Eumeta japonica</name>
    <dbReference type="NCBI Taxonomy" id="151549"/>
    <lineage>
        <taxon>Eukaryota</taxon>
        <taxon>Metazoa</taxon>
        <taxon>Ecdysozoa</taxon>
        <taxon>Arthropoda</taxon>
        <taxon>Hexapoda</taxon>
        <taxon>Insecta</taxon>
        <taxon>Pterygota</taxon>
        <taxon>Neoptera</taxon>
        <taxon>Endopterygota</taxon>
        <taxon>Lepidoptera</taxon>
        <taxon>Glossata</taxon>
        <taxon>Ditrysia</taxon>
        <taxon>Tineoidea</taxon>
        <taxon>Psychidae</taxon>
        <taxon>Oiketicinae</taxon>
        <taxon>Eumeta</taxon>
    </lineage>
</organism>
<reference evidence="2 3" key="1">
    <citation type="journal article" date="2019" name="Commun. Biol.">
        <title>The bagworm genome reveals a unique fibroin gene that provides high tensile strength.</title>
        <authorList>
            <person name="Kono N."/>
            <person name="Nakamura H."/>
            <person name="Ohtoshi R."/>
            <person name="Tomita M."/>
            <person name="Numata K."/>
            <person name="Arakawa K."/>
        </authorList>
    </citation>
    <scope>NUCLEOTIDE SEQUENCE [LARGE SCALE GENOMIC DNA]</scope>
</reference>
<evidence type="ECO:0000313" key="3">
    <source>
        <dbReference type="Proteomes" id="UP000299102"/>
    </source>
</evidence>
<feature type="compositionally biased region" description="Polar residues" evidence="1">
    <location>
        <begin position="23"/>
        <end position="37"/>
    </location>
</feature>
<feature type="compositionally biased region" description="Polar residues" evidence="1">
    <location>
        <begin position="98"/>
        <end position="108"/>
    </location>
</feature>
<gene>
    <name evidence="2" type="ORF">EVAR_69516_1</name>
</gene>
<sequence>MEVMFLGLFAYIPAHLAYDGGISSPTNVSSNDGSTSPKRLVPRADVPLHHLSEEDVRTQLGSLKSFKPKSSNQANGSLTTNPQPYETDIDSVDATKSALHTNSLRKQI</sequence>
<dbReference type="Proteomes" id="UP000299102">
    <property type="component" value="Unassembled WGS sequence"/>
</dbReference>
<comment type="caution">
    <text evidence="2">The sequence shown here is derived from an EMBL/GenBank/DDBJ whole genome shotgun (WGS) entry which is preliminary data.</text>
</comment>
<dbReference type="OrthoDB" id="5062115at2759"/>
<proteinExistence type="predicted"/>
<dbReference type="EMBL" id="BGZK01002882">
    <property type="protein sequence ID" value="GBP97154.1"/>
    <property type="molecule type" value="Genomic_DNA"/>
</dbReference>
<keyword evidence="3" id="KW-1185">Reference proteome</keyword>
<evidence type="ECO:0000313" key="2">
    <source>
        <dbReference type="EMBL" id="GBP97154.1"/>
    </source>
</evidence>
<protein>
    <submittedName>
        <fullName evidence="2">Uncharacterized protein</fullName>
    </submittedName>
</protein>
<feature type="region of interest" description="Disordered" evidence="1">
    <location>
        <begin position="22"/>
        <end position="108"/>
    </location>
</feature>
<feature type="compositionally biased region" description="Basic and acidic residues" evidence="1">
    <location>
        <begin position="46"/>
        <end position="57"/>
    </location>
</feature>
<dbReference type="AlphaFoldDB" id="A0A4C2AD62"/>